<dbReference type="Proteomes" id="UP000594014">
    <property type="component" value="Chromosome"/>
</dbReference>
<accession>A0ACD1A7I0</accession>
<evidence type="ECO:0000313" key="2">
    <source>
        <dbReference type="Proteomes" id="UP000594014"/>
    </source>
</evidence>
<dbReference type="EMBL" id="CP042469">
    <property type="protein sequence ID" value="QOX62319.1"/>
    <property type="molecule type" value="Genomic_DNA"/>
</dbReference>
<name>A0ACD1A7I0_9FIRM</name>
<reference evidence="1" key="1">
    <citation type="submission" date="2019-08" db="EMBL/GenBank/DDBJ databases">
        <title>Genome sequence of Clostridiales bacterium MT110.</title>
        <authorList>
            <person name="Cao J."/>
        </authorList>
    </citation>
    <scope>NUCLEOTIDE SEQUENCE</scope>
    <source>
        <strain evidence="1">MT110</strain>
    </source>
</reference>
<gene>
    <name evidence="1" type="ORF">FRZ06_02575</name>
</gene>
<sequence>MALTGLDIFKLLPKTNCKDCGNPTCLAFAMALAASKTSIENCPHISEEAKETLGGASAPPIKLVKVGKEGYARELGDEVVLFRHDKTFYHPTCFAVEISDTLTGDALTAKVEKVNSLTFERVGELVSIDMIAVRNDSGSPEAFEIAVKAVAEKTCFATVLISEDPAAMEKGLAVIGTSKPLIYAATEANYEKMVDLAKKFDCPLVVKGDGLEATAALVEKVAASYKELVIDTGTRALSQALAEITQIRRLAIKKRFRPLGYPVIAFTASDDPKEEVLEASVYAAKYASIVVLKADEKSQILPLMAQRMNIYTDPQKPSQVEPKVYAIGAATKESPVYVTTNFSLTYYTVEGEISGSKIPSYIIACPTDGTSVLTAWAAGKFNGDKIAEFMKECGIDSVVDHKNIVIPGYVAVIKGALEEKSGWKVMVGPAEASGLPAFAKSYFA</sequence>
<evidence type="ECO:0000313" key="1">
    <source>
        <dbReference type="EMBL" id="QOX62319.1"/>
    </source>
</evidence>
<protein>
    <submittedName>
        <fullName evidence="1">Acetyl-CoA decarbonylase/synthase complex subunit gamma</fullName>
    </submittedName>
</protein>
<proteinExistence type="predicted"/>
<keyword evidence="2" id="KW-1185">Reference proteome</keyword>
<organism evidence="1 2">
    <name type="scientific">Anoxybacterium hadale</name>
    <dbReference type="NCBI Taxonomy" id="3408580"/>
    <lineage>
        <taxon>Bacteria</taxon>
        <taxon>Bacillati</taxon>
        <taxon>Bacillota</taxon>
        <taxon>Clostridia</taxon>
        <taxon>Peptostreptococcales</taxon>
        <taxon>Anaerovoracaceae</taxon>
        <taxon>Anoxybacterium</taxon>
    </lineage>
</organism>